<dbReference type="Proteomes" id="UP000309997">
    <property type="component" value="Unassembled WGS sequence"/>
</dbReference>
<protein>
    <submittedName>
        <fullName evidence="1">Uncharacterized protein</fullName>
    </submittedName>
</protein>
<comment type="caution">
    <text evidence="1">The sequence shown here is derived from an EMBL/GenBank/DDBJ whole genome shotgun (WGS) entry which is preliminary data.</text>
</comment>
<accession>A0ACC4CY78</accession>
<dbReference type="EMBL" id="RCHU02000001">
    <property type="protein sequence ID" value="KAL3609705.1"/>
    <property type="molecule type" value="Genomic_DNA"/>
</dbReference>
<evidence type="ECO:0000313" key="1">
    <source>
        <dbReference type="EMBL" id="KAL3609705.1"/>
    </source>
</evidence>
<keyword evidence="2" id="KW-1185">Reference proteome</keyword>
<proteinExistence type="predicted"/>
<organism evidence="1 2">
    <name type="scientific">Populus alba</name>
    <name type="common">White poplar</name>
    <dbReference type="NCBI Taxonomy" id="43335"/>
    <lineage>
        <taxon>Eukaryota</taxon>
        <taxon>Viridiplantae</taxon>
        <taxon>Streptophyta</taxon>
        <taxon>Embryophyta</taxon>
        <taxon>Tracheophyta</taxon>
        <taxon>Spermatophyta</taxon>
        <taxon>Magnoliopsida</taxon>
        <taxon>eudicotyledons</taxon>
        <taxon>Gunneridae</taxon>
        <taxon>Pentapetalae</taxon>
        <taxon>rosids</taxon>
        <taxon>fabids</taxon>
        <taxon>Malpighiales</taxon>
        <taxon>Salicaceae</taxon>
        <taxon>Saliceae</taxon>
        <taxon>Populus</taxon>
    </lineage>
</organism>
<evidence type="ECO:0000313" key="2">
    <source>
        <dbReference type="Proteomes" id="UP000309997"/>
    </source>
</evidence>
<name>A0ACC4CY78_POPAL</name>
<reference evidence="1 2" key="1">
    <citation type="journal article" date="2024" name="Plant Biotechnol. J.">
        <title>Genome and CRISPR/Cas9 system of a widespread forest tree (Populus alba) in the world.</title>
        <authorList>
            <person name="Liu Y.J."/>
            <person name="Jiang P.F."/>
            <person name="Han X.M."/>
            <person name="Li X.Y."/>
            <person name="Wang H.M."/>
            <person name="Wang Y.J."/>
            <person name="Wang X.X."/>
            <person name="Zeng Q.Y."/>
        </authorList>
    </citation>
    <scope>NUCLEOTIDE SEQUENCE [LARGE SCALE GENOMIC DNA]</scope>
    <source>
        <strain evidence="2">cv. PAL-ZL1</strain>
    </source>
</reference>
<sequence>MPLCFSSVLSFVPGPSRGVLKKCAICLTSLKKGQGQAIFYAECSHAFHFNCIADNVKHGNLRCPVCRSKWKDVPFQAPKNVPGFQRSGSVHAYAPPYNAPNASPVHIEPDHFSDDELVPDVSQGQPSSSRPHAITVKTLSEYPAVSASESFSKFGVLVRVLTPPLDNTLPHHRAPIDIVNVLDVSGSMASKLILLKRAVNFIIQNLGPSDRLSIVTFSSSARRILPLRTMSGSGREEAISVVNSLSATGGTNIVAGLRKGVRILEERRQHNSVASIILLSDGCDTQSHNTLNRLEYLKLLPTSIFPSNNASGEESRQPTFPIHTFGFGLDHDSAAMHSISDESGGTFSFIESIDILQDAFARCIGGLTSIVARDVQLKVRSASPGVQILSTPSGRHKNKIFDQGHQATIDIGDLYAEEEKDFLVFLSIPVFPAVDGEERLENMPLVDVSGFQKDSLSTDTVQVEGERVEIRRPQFLSPIDRVPCLEIDRQRNRLLVTETIAKTQRMAEMGNLKGAQALLAEQLSTLLSTASSQAGDDLCNRLEAELKETRKRMETRELYERSGRAYVLSGMSSHSWQRAATRGPSMPISPGRNSDMRTTTSYETPSMTTMLYMNIESQDVLLHWFGLRFIASRVSKSPPQTCFRQMAVHITWGDELQKPLYISCKELQKYHAAGTRVLVSPSVPSAWVPYQ</sequence>
<gene>
    <name evidence="1" type="ORF">D5086_000725</name>
</gene>